<keyword evidence="8" id="KW-1185">Reference proteome</keyword>
<dbReference type="Pfam" id="PF26343">
    <property type="entry name" value="VapC50_C"/>
    <property type="match status" value="1"/>
</dbReference>
<organism evidence="7 8">
    <name type="scientific">Nonomuraea harbinensis</name>
    <dbReference type="NCBI Taxonomy" id="1286938"/>
    <lineage>
        <taxon>Bacteria</taxon>
        <taxon>Bacillati</taxon>
        <taxon>Actinomycetota</taxon>
        <taxon>Actinomycetes</taxon>
        <taxon>Streptosporangiales</taxon>
        <taxon>Streptosporangiaceae</taxon>
        <taxon>Nonomuraea</taxon>
    </lineage>
</organism>
<reference evidence="8" key="1">
    <citation type="journal article" date="2019" name="Int. J. Syst. Evol. Microbiol.">
        <title>The Global Catalogue of Microorganisms (GCM) 10K type strain sequencing project: providing services to taxonomists for standard genome sequencing and annotation.</title>
        <authorList>
            <consortium name="The Broad Institute Genomics Platform"/>
            <consortium name="The Broad Institute Genome Sequencing Center for Infectious Disease"/>
            <person name="Wu L."/>
            <person name="Ma J."/>
        </authorList>
    </citation>
    <scope>NUCLEOTIDE SEQUENCE [LARGE SCALE GENOMIC DNA]</scope>
    <source>
        <strain evidence="8">CGMCC 4.7106</strain>
    </source>
</reference>
<evidence type="ECO:0000313" key="7">
    <source>
        <dbReference type="EMBL" id="MFC5814933.1"/>
    </source>
</evidence>
<evidence type="ECO:0000259" key="5">
    <source>
        <dbReference type="Pfam" id="PF13470"/>
    </source>
</evidence>
<gene>
    <name evidence="7" type="ORF">ACFPUY_07550</name>
</gene>
<dbReference type="InterPro" id="IPR002716">
    <property type="entry name" value="PIN_dom"/>
</dbReference>
<evidence type="ECO:0000256" key="2">
    <source>
        <dbReference type="ARBA" id="ARBA00022723"/>
    </source>
</evidence>
<dbReference type="InterPro" id="IPR058652">
    <property type="entry name" value="VapC50_C"/>
</dbReference>
<keyword evidence="2" id="KW-0479">Metal-binding</keyword>
<keyword evidence="1" id="KW-0540">Nuclease</keyword>
<protein>
    <submittedName>
        <fullName evidence="7">PIN domain-containing protein</fullName>
    </submittedName>
</protein>
<evidence type="ECO:0000259" key="6">
    <source>
        <dbReference type="Pfam" id="PF26343"/>
    </source>
</evidence>
<evidence type="ECO:0000256" key="3">
    <source>
        <dbReference type="ARBA" id="ARBA00022801"/>
    </source>
</evidence>
<evidence type="ECO:0000313" key="8">
    <source>
        <dbReference type="Proteomes" id="UP001596096"/>
    </source>
</evidence>
<accession>A0ABW1BP43</accession>
<sequence length="188" mass="20986">MAFVVVYDANVLYGNTLRDLLIRIAQADIVQAKWTNQILDETLRNLAADRPDIPADKLSRLRDLMNAAVRNCLVEGYEPLMEGLKLPDPDDRHVLAAAIKACARVIVTSNLKDFPAEELTTWNLEAQSPDDFILDQIELDDRIVWACVQQIVDSRVNPPETIEDVLYALERAGLVESVAALRSGRFGA</sequence>
<feature type="domain" description="VapC50 C-terminal" evidence="6">
    <location>
        <begin position="129"/>
        <end position="182"/>
    </location>
</feature>
<dbReference type="RefSeq" id="WP_219544376.1">
    <property type="nucleotide sequence ID" value="NZ_JAHKRN010000008.1"/>
</dbReference>
<proteinExistence type="predicted"/>
<keyword evidence="4" id="KW-0460">Magnesium</keyword>
<dbReference type="Pfam" id="PF13470">
    <property type="entry name" value="PIN_3"/>
    <property type="match status" value="1"/>
</dbReference>
<evidence type="ECO:0000256" key="1">
    <source>
        <dbReference type="ARBA" id="ARBA00022722"/>
    </source>
</evidence>
<evidence type="ECO:0000256" key="4">
    <source>
        <dbReference type="ARBA" id="ARBA00022842"/>
    </source>
</evidence>
<name>A0ABW1BP43_9ACTN</name>
<dbReference type="EMBL" id="JBHSNW010000003">
    <property type="protein sequence ID" value="MFC5814933.1"/>
    <property type="molecule type" value="Genomic_DNA"/>
</dbReference>
<comment type="caution">
    <text evidence="7">The sequence shown here is derived from an EMBL/GenBank/DDBJ whole genome shotgun (WGS) entry which is preliminary data.</text>
</comment>
<feature type="domain" description="PIN" evidence="5">
    <location>
        <begin position="5"/>
        <end position="111"/>
    </location>
</feature>
<keyword evidence="3" id="KW-0378">Hydrolase</keyword>
<dbReference type="Proteomes" id="UP001596096">
    <property type="component" value="Unassembled WGS sequence"/>
</dbReference>